<reference evidence="2 3" key="1">
    <citation type="submission" date="2017-04" db="EMBL/GenBank/DDBJ databases">
        <authorList>
            <person name="Afonso C.L."/>
            <person name="Miller P.J."/>
            <person name="Scott M.A."/>
            <person name="Spackman E."/>
            <person name="Goraichik I."/>
            <person name="Dimitrov K.M."/>
            <person name="Suarez D.L."/>
            <person name="Swayne D.E."/>
        </authorList>
    </citation>
    <scope>NUCLEOTIDE SEQUENCE [LARGE SCALE GENOMIC DNA]</scope>
    <source>
        <strain evidence="2 3">A2P</strain>
    </source>
</reference>
<dbReference type="STRING" id="286727.SAMN02982917_4896"/>
<dbReference type="Proteomes" id="UP000192936">
    <property type="component" value="Unassembled WGS sequence"/>
</dbReference>
<evidence type="ECO:0000313" key="3">
    <source>
        <dbReference type="Proteomes" id="UP000192936"/>
    </source>
</evidence>
<name>A0A1X7H432_9PROT</name>
<proteinExistence type="predicted"/>
<dbReference type="Pfam" id="PF10135">
    <property type="entry name" value="Rod-binding"/>
    <property type="match status" value="1"/>
</dbReference>
<gene>
    <name evidence="2" type="ORF">SAMN02982917_4896</name>
</gene>
<dbReference type="AlphaFoldDB" id="A0A1X7H432"/>
<sequence length="129" mass="13815">MSMSPALSAASAPRSASPASSLVERAQAAGFGVRTLAKISDLEAKTDPAKLAQLRKSANEFESQFVSQMLSPMFEGIETDETFGGGRGEEMFRPMLVEQFGKQITQRGGFGIAKQVYAELLRAQEASHG</sequence>
<dbReference type="EMBL" id="FXAK01000007">
    <property type="protein sequence ID" value="SMF79218.1"/>
    <property type="molecule type" value="Genomic_DNA"/>
</dbReference>
<feature type="domain" description="Flagellar protein FlgJ N-terminal" evidence="1">
    <location>
        <begin position="73"/>
        <end position="118"/>
    </location>
</feature>
<dbReference type="InterPro" id="IPR019301">
    <property type="entry name" value="Flagellar_prot_FlgJ_N"/>
</dbReference>
<evidence type="ECO:0000259" key="1">
    <source>
        <dbReference type="Pfam" id="PF10135"/>
    </source>
</evidence>
<organism evidence="2 3">
    <name type="scientific">Azospirillum oryzae</name>
    <dbReference type="NCBI Taxonomy" id="286727"/>
    <lineage>
        <taxon>Bacteria</taxon>
        <taxon>Pseudomonadati</taxon>
        <taxon>Pseudomonadota</taxon>
        <taxon>Alphaproteobacteria</taxon>
        <taxon>Rhodospirillales</taxon>
        <taxon>Azospirillaceae</taxon>
        <taxon>Azospirillum</taxon>
    </lineage>
</organism>
<protein>
    <submittedName>
        <fullName evidence="2">Rod binding protein</fullName>
    </submittedName>
</protein>
<evidence type="ECO:0000313" key="2">
    <source>
        <dbReference type="EMBL" id="SMF79218.1"/>
    </source>
</evidence>
<dbReference type="OrthoDB" id="7862954at2"/>
<accession>A0A1X7H432</accession>